<sequence length="168" mass="18213">MAWKKIVKMVGLGALAAGKFSPFAPLINGLEQQLKSQGILKDPEAEAKAKALIMQFEKDLAAADTERLKAINTSMQFESKSEHWMQYSWRPAIGFAVALQCGSLGLAFSYLIFKVASGDPFPPNMLMNLSSVMAAMMGLFGLEAGILGIASWKRGDEKIAKIKNGAKQ</sequence>
<keyword evidence="1" id="KW-0812">Transmembrane</keyword>
<accession>A0A0F9G3D5</accession>
<organism evidence="2">
    <name type="scientific">marine sediment metagenome</name>
    <dbReference type="NCBI Taxonomy" id="412755"/>
    <lineage>
        <taxon>unclassified sequences</taxon>
        <taxon>metagenomes</taxon>
        <taxon>ecological metagenomes</taxon>
    </lineage>
</organism>
<name>A0A0F9G3D5_9ZZZZ</name>
<dbReference type="EMBL" id="LAZR01021540">
    <property type="protein sequence ID" value="KKL84966.1"/>
    <property type="molecule type" value="Genomic_DNA"/>
</dbReference>
<evidence type="ECO:0000313" key="2">
    <source>
        <dbReference type="EMBL" id="KKL84966.1"/>
    </source>
</evidence>
<protein>
    <submittedName>
        <fullName evidence="2">Uncharacterized protein</fullName>
    </submittedName>
</protein>
<reference evidence="2" key="1">
    <citation type="journal article" date="2015" name="Nature">
        <title>Complex archaea that bridge the gap between prokaryotes and eukaryotes.</title>
        <authorList>
            <person name="Spang A."/>
            <person name="Saw J.H."/>
            <person name="Jorgensen S.L."/>
            <person name="Zaremba-Niedzwiedzka K."/>
            <person name="Martijn J."/>
            <person name="Lind A.E."/>
            <person name="van Eijk R."/>
            <person name="Schleper C."/>
            <person name="Guy L."/>
            <person name="Ettema T.J."/>
        </authorList>
    </citation>
    <scope>NUCLEOTIDE SEQUENCE</scope>
</reference>
<gene>
    <name evidence="2" type="ORF">LCGC14_1959450</name>
</gene>
<keyword evidence="1" id="KW-0472">Membrane</keyword>
<dbReference type="AlphaFoldDB" id="A0A0F9G3D5"/>
<keyword evidence="1" id="KW-1133">Transmembrane helix</keyword>
<feature type="transmembrane region" description="Helical" evidence="1">
    <location>
        <begin position="92"/>
        <end position="113"/>
    </location>
</feature>
<proteinExistence type="predicted"/>
<comment type="caution">
    <text evidence="2">The sequence shown here is derived from an EMBL/GenBank/DDBJ whole genome shotgun (WGS) entry which is preliminary data.</text>
</comment>
<feature type="transmembrane region" description="Helical" evidence="1">
    <location>
        <begin position="133"/>
        <end position="152"/>
    </location>
</feature>
<evidence type="ECO:0000256" key="1">
    <source>
        <dbReference type="SAM" id="Phobius"/>
    </source>
</evidence>